<dbReference type="AlphaFoldDB" id="A0A4P7N8U1"/>
<evidence type="ECO:0000313" key="1">
    <source>
        <dbReference type="EMBL" id="QBZ59137.1"/>
    </source>
</evidence>
<accession>A0A4P7N8U1</accession>
<dbReference type="VEuPathDB" id="FungiDB:M_BR32_EuGene_00046331"/>
<evidence type="ECO:0000313" key="2">
    <source>
        <dbReference type="Proteomes" id="UP000294847"/>
    </source>
</evidence>
<proteinExistence type="predicted"/>
<reference evidence="1 2" key="1">
    <citation type="journal article" date="2019" name="Mol. Biol. Evol.">
        <title>Blast fungal genomes show frequent chromosomal changes, gene gains and losses, and effector gene turnover.</title>
        <authorList>
            <person name="Gomez Luciano L.B."/>
            <person name="Jason Tsai I."/>
            <person name="Chuma I."/>
            <person name="Tosa Y."/>
            <person name="Chen Y.H."/>
            <person name="Li J.Y."/>
            <person name="Li M.Y."/>
            <person name="Jade Lu M.Y."/>
            <person name="Nakayashiki H."/>
            <person name="Li W.H."/>
        </authorList>
    </citation>
    <scope>NUCLEOTIDE SEQUENCE [LARGE SCALE GENOMIC DNA]</scope>
    <source>
        <strain evidence="1">MZ5-1-6</strain>
    </source>
</reference>
<gene>
    <name evidence="1" type="ORF">PoMZ_04097</name>
</gene>
<sequence>MANQDLFVLEWRDQEDRAVAQYNEVNKRRKLEQENLALKTLLREHGICWSPKLKHRPEFFNGTFDHRFSSEGRKVRTRVTRAQTAAQKAVREAAENGLKLPMEILLMITEYAMAGNTPIIDPLSKPSRQNLTKVETKKGSEVAYGLLGVNRAIREEASKIMWSKNTLTFTTIDAVHNMIQLPLAVRSEIKNINLRVIARYYNENDDPVTLKKSRYPNLPRTIELPINKRPRSHKAAHGGFRSYSWLQVADFLQALLPPYDPEHSSSTKQPKRQALLFPNLDTMRIDLINFAQDLLRYIPGNCIHDIAAHELTSVLSELTVTGLPCCQVGIKVGMDLSQMLRDNGLFLDASSAYIMPRGKRLTPVGGKIPMSSKVIRPRILMEMTDEDKETFDITEEGDIHYMPNIYGSHHHPHSPGYNPDPVPLTLKGPHSCEDDQIWKRVPKTLGSEEREWVSFESDLGLNEDDVIWDRISDLDIDSEADLSDFHSFLDPEDKRAVCRKCNKIHWDPYDSE</sequence>
<dbReference type="Proteomes" id="UP000294847">
    <property type="component" value="Chromosome 3"/>
</dbReference>
<protein>
    <submittedName>
        <fullName evidence="1">Uncharacterized protein</fullName>
    </submittedName>
</protein>
<dbReference type="EMBL" id="CP034206">
    <property type="protein sequence ID" value="QBZ59137.1"/>
    <property type="molecule type" value="Genomic_DNA"/>
</dbReference>
<name>A0A4P7N8U1_PYROR</name>
<organism evidence="1 2">
    <name type="scientific">Pyricularia oryzae</name>
    <name type="common">Rice blast fungus</name>
    <name type="synonym">Magnaporthe oryzae</name>
    <dbReference type="NCBI Taxonomy" id="318829"/>
    <lineage>
        <taxon>Eukaryota</taxon>
        <taxon>Fungi</taxon>
        <taxon>Dikarya</taxon>
        <taxon>Ascomycota</taxon>
        <taxon>Pezizomycotina</taxon>
        <taxon>Sordariomycetes</taxon>
        <taxon>Sordariomycetidae</taxon>
        <taxon>Magnaporthales</taxon>
        <taxon>Pyriculariaceae</taxon>
        <taxon>Pyricularia</taxon>
    </lineage>
</organism>